<dbReference type="InterPro" id="IPR029063">
    <property type="entry name" value="SAM-dependent_MTases_sf"/>
</dbReference>
<dbReference type="PANTHER" id="PTHR22916:SF3">
    <property type="entry name" value="UDP-GLCNAC:BETAGAL BETA-1,3-N-ACETYLGLUCOSAMINYLTRANSFERASE-LIKE PROTEIN 1"/>
    <property type="match status" value="1"/>
</dbReference>
<dbReference type="InterPro" id="IPR001173">
    <property type="entry name" value="Glyco_trans_2-like"/>
</dbReference>
<feature type="domain" description="Methyltransferase type 11" evidence="2">
    <location>
        <begin position="441"/>
        <end position="495"/>
    </location>
</feature>
<name>A0ABR6SDV9_ANAVA</name>
<dbReference type="InterPro" id="IPR029044">
    <property type="entry name" value="Nucleotide-diphossugar_trans"/>
</dbReference>
<dbReference type="Pfam" id="PF00535">
    <property type="entry name" value="Glycos_transf_2"/>
    <property type="match status" value="1"/>
</dbReference>
<dbReference type="Gene3D" id="3.40.50.150">
    <property type="entry name" value="Vaccinia Virus protein VP39"/>
    <property type="match status" value="1"/>
</dbReference>
<dbReference type="SUPFAM" id="SSF53335">
    <property type="entry name" value="S-adenosyl-L-methionine-dependent methyltransferases"/>
    <property type="match status" value="1"/>
</dbReference>
<gene>
    <name evidence="3" type="ORF">GNE12_21910</name>
</gene>
<evidence type="ECO:0000313" key="3">
    <source>
        <dbReference type="EMBL" id="MBC1304577.1"/>
    </source>
</evidence>
<feature type="domain" description="Glycosyltransferase 2-like" evidence="1">
    <location>
        <begin position="4"/>
        <end position="138"/>
    </location>
</feature>
<dbReference type="RefSeq" id="WP_011319173.1">
    <property type="nucleotide sequence ID" value="NZ_JACKZP010000115.1"/>
</dbReference>
<dbReference type="Gene3D" id="3.90.550.10">
    <property type="entry name" value="Spore Coat Polysaccharide Biosynthesis Protein SpsA, Chain A"/>
    <property type="match status" value="1"/>
</dbReference>
<dbReference type="GeneID" id="58725076"/>
<sequence length="596" mass="70205">MKVSVLVITYNHSRFIAQAIESVLMQKVNFEYEIVVGEDCSTDDTRKILIDYQQKYADKIRLLLPEKNLGMHRNFVNTLQACCGEYVAILEGDDYWIAEDKLQKQVDFLDKNLEFTICFHNVIIFHEDNQYQPYLFLHNQPPVSYIEDLLIRNFISTPSVMYRAGLVDNIPNWFYEQGMGDWIFHILNAQYGKIGYIDKVMSAYRIHAEGVWSSKNRDWQLNKTIKMLDTVKSNLDGQYEEIIDRAIQFYSQHLLKLNSIHQGTTSKFTTNLPKHLELKDINFIVFPDWNQEEEHLYQNLYCLVRLLLTHPENNRIALFIDTTKISEEDANLCISSILSNLISEEQLEKNKNINVFLVGKLDQIQWRTLTSFLKARIVLDSENSDALLTSGTEIIPAYTVNQLIEFGLIFIGSAKPYKLNIGCGNVRFDGWINIDIEQNYKTVDLVCDARQKLPFDDNSCELIYNEHFLEHLTLKEGLFFLKECYRILKPEGILRIAMPSLEYVVQKYMSDDWRNQEWLKYPEYQFIKTRAEMLNISMRWWGHQWLYDTEELYRRLTESGYINIQEFAWGKSNTPELRNRETRVDSILICESQVLK</sequence>
<dbReference type="PANTHER" id="PTHR22916">
    <property type="entry name" value="GLYCOSYLTRANSFERASE"/>
    <property type="match status" value="1"/>
</dbReference>
<dbReference type="Proteomes" id="UP000570851">
    <property type="component" value="Unassembled WGS sequence"/>
</dbReference>
<protein>
    <submittedName>
        <fullName evidence="3">Glycosyltransferase</fullName>
    </submittedName>
</protein>
<reference evidence="3 4" key="1">
    <citation type="submission" date="2019-11" db="EMBL/GenBank/DDBJ databases">
        <title>Comparison of genomes from free-living endosymbiotic cyanobacteria isolated from Azolla.</title>
        <authorList>
            <person name="Thiel T."/>
            <person name="Pratte B."/>
        </authorList>
    </citation>
    <scope>NUCLEOTIDE SEQUENCE [LARGE SCALE GENOMIC DNA]</scope>
    <source>
        <strain evidence="3 4">N2B</strain>
    </source>
</reference>
<accession>A0ABR6SDV9</accession>
<keyword evidence="4" id="KW-1185">Reference proteome</keyword>
<dbReference type="Pfam" id="PF08241">
    <property type="entry name" value="Methyltransf_11"/>
    <property type="match status" value="1"/>
</dbReference>
<evidence type="ECO:0000313" key="4">
    <source>
        <dbReference type="Proteomes" id="UP000570851"/>
    </source>
</evidence>
<evidence type="ECO:0000259" key="1">
    <source>
        <dbReference type="Pfam" id="PF00535"/>
    </source>
</evidence>
<dbReference type="EMBL" id="JACKZP010000115">
    <property type="protein sequence ID" value="MBC1304577.1"/>
    <property type="molecule type" value="Genomic_DNA"/>
</dbReference>
<dbReference type="SUPFAM" id="SSF53448">
    <property type="entry name" value="Nucleotide-diphospho-sugar transferases"/>
    <property type="match status" value="1"/>
</dbReference>
<proteinExistence type="predicted"/>
<organism evidence="3 4">
    <name type="scientific">Trichormus variabilis N2B</name>
    <dbReference type="NCBI Taxonomy" id="2681315"/>
    <lineage>
        <taxon>Bacteria</taxon>
        <taxon>Bacillati</taxon>
        <taxon>Cyanobacteriota</taxon>
        <taxon>Cyanophyceae</taxon>
        <taxon>Nostocales</taxon>
        <taxon>Nostocaceae</taxon>
        <taxon>Trichormus</taxon>
    </lineage>
</organism>
<dbReference type="InterPro" id="IPR013216">
    <property type="entry name" value="Methyltransf_11"/>
</dbReference>
<comment type="caution">
    <text evidence="3">The sequence shown here is derived from an EMBL/GenBank/DDBJ whole genome shotgun (WGS) entry which is preliminary data.</text>
</comment>
<evidence type="ECO:0000259" key="2">
    <source>
        <dbReference type="Pfam" id="PF08241"/>
    </source>
</evidence>